<dbReference type="GO" id="GO:0005840">
    <property type="term" value="C:ribosome"/>
    <property type="evidence" value="ECO:0007669"/>
    <property type="project" value="UniProtKB-KW"/>
</dbReference>
<dbReference type="AlphaFoldDB" id="A0A6J4NNI9"/>
<keyword evidence="2" id="KW-0689">Ribosomal protein</keyword>
<gene>
    <name evidence="2" type="ORF">AVDCRST_MAG64-1275</name>
</gene>
<feature type="non-terminal residue" evidence="2">
    <location>
        <position position="1"/>
    </location>
</feature>
<evidence type="ECO:0000313" key="2">
    <source>
        <dbReference type="EMBL" id="CAA9392884.1"/>
    </source>
</evidence>
<evidence type="ECO:0000256" key="1">
    <source>
        <dbReference type="SAM" id="MobiDB-lite"/>
    </source>
</evidence>
<name>A0A6J4NNI9_9BACT</name>
<proteinExistence type="predicted"/>
<feature type="non-terminal residue" evidence="2">
    <location>
        <position position="128"/>
    </location>
</feature>
<accession>A0A6J4NNI9</accession>
<sequence>ASYRGRRHPGRQEDQDQPALHLRRRPDERAGHPQGGGHRPGAAGEGAERRRAGQAHHDHGPDGSGRGRAPPADPAEHRPAAGHQQLPRQPAPPVAAAPRPADPVERPHPQGPAEDGRRQEGREGTRQV</sequence>
<keyword evidence="2" id="KW-0687">Ribonucleoprotein</keyword>
<feature type="compositionally biased region" description="Basic and acidic residues" evidence="1">
    <location>
        <begin position="46"/>
        <end position="61"/>
    </location>
</feature>
<feature type="region of interest" description="Disordered" evidence="1">
    <location>
        <begin position="1"/>
        <end position="128"/>
    </location>
</feature>
<dbReference type="EMBL" id="CADCUQ010000292">
    <property type="protein sequence ID" value="CAA9392884.1"/>
    <property type="molecule type" value="Genomic_DNA"/>
</dbReference>
<feature type="compositionally biased region" description="Basic and acidic residues" evidence="1">
    <location>
        <begin position="102"/>
        <end position="128"/>
    </location>
</feature>
<protein>
    <submittedName>
        <fullName evidence="2">SSU ribosomal protein S13p (S18e)</fullName>
    </submittedName>
</protein>
<reference evidence="2" key="1">
    <citation type="submission" date="2020-02" db="EMBL/GenBank/DDBJ databases">
        <authorList>
            <person name="Meier V. D."/>
        </authorList>
    </citation>
    <scope>NUCLEOTIDE SEQUENCE</scope>
    <source>
        <strain evidence="2">AVDCRST_MAG64</strain>
    </source>
</reference>
<organism evidence="2">
    <name type="scientific">uncultured Phycisphaerae bacterium</name>
    <dbReference type="NCBI Taxonomy" id="904963"/>
    <lineage>
        <taxon>Bacteria</taxon>
        <taxon>Pseudomonadati</taxon>
        <taxon>Planctomycetota</taxon>
        <taxon>Phycisphaerae</taxon>
        <taxon>environmental samples</taxon>
    </lineage>
</organism>